<name>A0A3S9HQL9_9BURK</name>
<dbReference type="InterPro" id="IPR022484">
    <property type="entry name" value="PEP-CTERM/exosrtase_acylTfrase"/>
</dbReference>
<keyword evidence="1" id="KW-0673">Quorum sensing</keyword>
<dbReference type="Pfam" id="PF13444">
    <property type="entry name" value="Acetyltransf_5"/>
    <property type="match status" value="1"/>
</dbReference>
<keyword evidence="2" id="KW-0808">Transferase</keyword>
<keyword evidence="2" id="KW-0012">Acyltransferase</keyword>
<protein>
    <submittedName>
        <fullName evidence="2">PEP-CTERM/exosortase system-associated acyltransferase</fullName>
    </submittedName>
</protein>
<dbReference type="AlphaFoldDB" id="A0A3S9HQL9"/>
<dbReference type="GO" id="GO:0016746">
    <property type="term" value="F:acyltransferase activity"/>
    <property type="evidence" value="ECO:0007669"/>
    <property type="project" value="UniProtKB-KW"/>
</dbReference>
<dbReference type="EMBL" id="CP034464">
    <property type="protein sequence ID" value="AZP14394.1"/>
    <property type="molecule type" value="Genomic_DNA"/>
</dbReference>
<keyword evidence="3" id="KW-1185">Reference proteome</keyword>
<dbReference type="GO" id="GO:0009372">
    <property type="term" value="P:quorum sensing"/>
    <property type="evidence" value="ECO:0007669"/>
    <property type="project" value="UniProtKB-UniRule"/>
</dbReference>
<dbReference type="Gene3D" id="3.40.630.30">
    <property type="match status" value="1"/>
</dbReference>
<dbReference type="Proteomes" id="UP000275663">
    <property type="component" value="Chromosome"/>
</dbReference>
<dbReference type="PROSITE" id="PS51187">
    <property type="entry name" value="AUTOINDUCER_SYNTH_2"/>
    <property type="match status" value="1"/>
</dbReference>
<keyword evidence="1" id="KW-0071">Autoinducer synthesis</keyword>
<dbReference type="InterPro" id="IPR016181">
    <property type="entry name" value="Acyl_CoA_acyltransferase"/>
</dbReference>
<proteinExistence type="inferred from homology"/>
<organism evidence="2 3">
    <name type="scientific">Undibacterium parvum</name>
    <dbReference type="NCBI Taxonomy" id="401471"/>
    <lineage>
        <taxon>Bacteria</taxon>
        <taxon>Pseudomonadati</taxon>
        <taxon>Pseudomonadota</taxon>
        <taxon>Betaproteobacteria</taxon>
        <taxon>Burkholderiales</taxon>
        <taxon>Oxalobacteraceae</taxon>
        <taxon>Undibacterium</taxon>
    </lineage>
</organism>
<dbReference type="KEGG" id="upv:EJN92_03425"/>
<sequence>MSNTDLAKNFRQLFEISPALDAASIEAVYRIRHEVYCRDLGWEPVREDGLESDAYDEQSVHCLLRKRDTGESVGCTRVILPHPDDPYRPLPFELSCSKVLDRTIADPATMDRRSIAEVSRLAVLNFRQRKGENITALSVSDGDFSRRDGVARFPFIPVSLYLSAIAIGQYLDIENLFVLTEPRLAKHFERIGFDIRPVGGSIEHRGTRIPSLLSSGNIVRDLRPAIKPLYAVIEESVREAFRKNNFELGNLSAPSA</sequence>
<accession>A0A3S9HQL9</accession>
<evidence type="ECO:0000313" key="3">
    <source>
        <dbReference type="Proteomes" id="UP000275663"/>
    </source>
</evidence>
<dbReference type="OrthoDB" id="6023281at2"/>
<comment type="similarity">
    <text evidence="1">Belongs to the autoinducer synthase family.</text>
</comment>
<dbReference type="InterPro" id="IPR001690">
    <property type="entry name" value="Autoind_synthase"/>
</dbReference>
<gene>
    <name evidence="2" type="ORF">EJN92_03425</name>
</gene>
<reference evidence="2 3" key="1">
    <citation type="journal article" date="2011" name="Int. J. Syst. Evol. Microbiol.">
        <title>Description of Undibacterium oligocarboniphilum sp. nov., isolated from purified water, and Undibacterium pigrum strain CCUG 49012 as the type strain of Undibacterium parvum sp. nov., and emended descriptions of the genus Undibacterium and the species Undibacterium pigrum.</title>
        <authorList>
            <person name="Eder W."/>
            <person name="Wanner G."/>
            <person name="Ludwig W."/>
            <person name="Busse H.J."/>
            <person name="Ziemke-Kageler F."/>
            <person name="Lang E."/>
        </authorList>
    </citation>
    <scope>NUCLEOTIDE SEQUENCE [LARGE SCALE GENOMIC DNA]</scope>
    <source>
        <strain evidence="2 3">DSM 23061</strain>
    </source>
</reference>
<evidence type="ECO:0000256" key="1">
    <source>
        <dbReference type="PROSITE-ProRule" id="PRU00533"/>
    </source>
</evidence>
<evidence type="ECO:0000313" key="2">
    <source>
        <dbReference type="EMBL" id="AZP14394.1"/>
    </source>
</evidence>
<dbReference type="SUPFAM" id="SSF55729">
    <property type="entry name" value="Acyl-CoA N-acyltransferases (Nat)"/>
    <property type="match status" value="1"/>
</dbReference>
<dbReference type="NCBIfam" id="TIGR03694">
    <property type="entry name" value="exosort_acyl"/>
    <property type="match status" value="1"/>
</dbReference>